<reference evidence="4" key="1">
    <citation type="submission" date="2025-08" db="UniProtKB">
        <authorList>
            <consortium name="Ensembl"/>
        </authorList>
    </citation>
    <scope>IDENTIFICATION</scope>
</reference>
<dbReference type="CDD" id="cd14343">
    <property type="entry name" value="UBA_F100B_like"/>
    <property type="match status" value="1"/>
</dbReference>
<dbReference type="PANTHER" id="PTHR31993:SF5">
    <property type="entry name" value="UBA-LIKE DOMAIN-CONTAINING PROTEIN 1"/>
    <property type="match status" value="1"/>
</dbReference>
<protein>
    <recommendedName>
        <fullName evidence="3">UBA-like domain-containing protein</fullName>
    </recommendedName>
</protein>
<dbReference type="SUPFAM" id="SSF46934">
    <property type="entry name" value="UBA-like"/>
    <property type="match status" value="1"/>
</dbReference>
<proteinExistence type="inferred from homology"/>
<dbReference type="InterPro" id="IPR009060">
    <property type="entry name" value="UBA-like_sf"/>
</dbReference>
<feature type="domain" description="UBA-like" evidence="3">
    <location>
        <begin position="8"/>
        <end position="50"/>
    </location>
</feature>
<dbReference type="Pfam" id="PF22566">
    <property type="entry name" value="UBA_8"/>
    <property type="match status" value="1"/>
</dbReference>
<dbReference type="Ensembl" id="ENSLLET00000025472.1">
    <property type="protein sequence ID" value="ENSLLEP00000024531.1"/>
    <property type="gene ID" value="ENSLLEG00000015624.1"/>
</dbReference>
<sequence>MSGEMEQLKQQLLVSQFVLAAGCATDQAEQLLRAAHWQFETALSAFFQESSLPYISHHQMMGTPANTPATPPNFPDALAMFSRLKASDSGCLPSMAMSPPLQQGPAATSFSQDARAQQTGRGCSNPGAAQRFHRSGGVDPSTAAVAER</sequence>
<dbReference type="GeneTree" id="ENSGT00390000008825"/>
<evidence type="ECO:0000259" key="3">
    <source>
        <dbReference type="Pfam" id="PF22566"/>
    </source>
</evidence>
<comment type="similarity">
    <text evidence="1">Belongs to the UBALD family.</text>
</comment>
<dbReference type="InterPro" id="IPR039310">
    <property type="entry name" value="UBALD1/2"/>
</dbReference>
<dbReference type="AlphaFoldDB" id="A0A8C5PL66"/>
<organism evidence="4 5">
    <name type="scientific">Leptobrachium leishanense</name>
    <name type="common">Leishan spiny toad</name>
    <dbReference type="NCBI Taxonomy" id="445787"/>
    <lineage>
        <taxon>Eukaryota</taxon>
        <taxon>Metazoa</taxon>
        <taxon>Chordata</taxon>
        <taxon>Craniata</taxon>
        <taxon>Vertebrata</taxon>
        <taxon>Euteleostomi</taxon>
        <taxon>Amphibia</taxon>
        <taxon>Batrachia</taxon>
        <taxon>Anura</taxon>
        <taxon>Pelobatoidea</taxon>
        <taxon>Megophryidae</taxon>
        <taxon>Leptobrachium</taxon>
    </lineage>
</organism>
<dbReference type="PANTHER" id="PTHR31993">
    <property type="entry name" value="UBA-LIKE DOMAIN-CONTAINING PROTEIN 2"/>
    <property type="match status" value="1"/>
</dbReference>
<dbReference type="Gene3D" id="1.10.8.10">
    <property type="entry name" value="DNA helicase RuvA subunit, C-terminal domain"/>
    <property type="match status" value="1"/>
</dbReference>
<dbReference type="Proteomes" id="UP000694569">
    <property type="component" value="Unplaced"/>
</dbReference>
<feature type="region of interest" description="Disordered" evidence="2">
    <location>
        <begin position="92"/>
        <end position="148"/>
    </location>
</feature>
<accession>A0A8C5PL66</accession>
<feature type="compositionally biased region" description="Polar residues" evidence="2">
    <location>
        <begin position="105"/>
        <end position="122"/>
    </location>
</feature>
<name>A0A8C5PL66_9ANUR</name>
<evidence type="ECO:0000256" key="2">
    <source>
        <dbReference type="SAM" id="MobiDB-lite"/>
    </source>
</evidence>
<evidence type="ECO:0000313" key="4">
    <source>
        <dbReference type="Ensembl" id="ENSLLEP00000024531.1"/>
    </source>
</evidence>
<dbReference type="InterPro" id="IPR054109">
    <property type="entry name" value="UBA_8"/>
</dbReference>
<reference evidence="4" key="2">
    <citation type="submission" date="2025-09" db="UniProtKB">
        <authorList>
            <consortium name="Ensembl"/>
        </authorList>
    </citation>
    <scope>IDENTIFICATION</scope>
</reference>
<dbReference type="OrthoDB" id="6093553at2759"/>
<evidence type="ECO:0000256" key="1">
    <source>
        <dbReference type="ARBA" id="ARBA00006090"/>
    </source>
</evidence>
<evidence type="ECO:0000313" key="5">
    <source>
        <dbReference type="Proteomes" id="UP000694569"/>
    </source>
</evidence>
<keyword evidence="5" id="KW-1185">Reference proteome</keyword>